<accession>A0A919YA93</accession>
<dbReference type="Gene3D" id="3.30.2140.10">
    <property type="entry name" value="Arylamine N-acetyltransferase"/>
    <property type="match status" value="1"/>
</dbReference>
<dbReference type="Proteomes" id="UP000682811">
    <property type="component" value="Unassembled WGS sequence"/>
</dbReference>
<dbReference type="GO" id="GO:0016407">
    <property type="term" value="F:acetyltransferase activity"/>
    <property type="evidence" value="ECO:0007669"/>
    <property type="project" value="InterPro"/>
</dbReference>
<dbReference type="InterPro" id="IPR038765">
    <property type="entry name" value="Papain-like_cys_pep_sf"/>
</dbReference>
<evidence type="ECO:0000313" key="4">
    <source>
        <dbReference type="Proteomes" id="UP000682811"/>
    </source>
</evidence>
<comment type="similarity">
    <text evidence="1 2">Belongs to the arylamine N-acetyltransferase family.</text>
</comment>
<dbReference type="PANTHER" id="PTHR11786:SF0">
    <property type="entry name" value="ARYLAMINE N-ACETYLTRANSFERASE 4-RELATED"/>
    <property type="match status" value="1"/>
</dbReference>
<organism evidence="3 4">
    <name type="scientific">Paenibacillus azoreducens</name>
    <dbReference type="NCBI Taxonomy" id="116718"/>
    <lineage>
        <taxon>Bacteria</taxon>
        <taxon>Bacillati</taxon>
        <taxon>Bacillota</taxon>
        <taxon>Bacilli</taxon>
        <taxon>Bacillales</taxon>
        <taxon>Paenibacillaceae</taxon>
        <taxon>Paenibacillus</taxon>
    </lineage>
</organism>
<evidence type="ECO:0000313" key="3">
    <source>
        <dbReference type="EMBL" id="GIO45423.1"/>
    </source>
</evidence>
<keyword evidence="4" id="KW-1185">Reference proteome</keyword>
<sequence>MEDYRRRIDIDEGEVHRPMNSFHSQISQRAAAYLERIGYTGAIDRSASTLASLQEHHIYAVPYENLDILQGIPLSLELDDLYDKIVLRRRGGYCFELNALFGWLLEELGFQVTRYFARFWRDEPNPPPMRRHHVLRVKAEGQSYICDVGVGGIVPARPLLLVEGLEQQLGGECYRLELDPFYGWMLSERKHGEWSRIYSFTEEPQLPQDYEMASYWCQHAPDSIFTQTAMVFIRTLEGRNTVAGDEFRIFTSAGAQTFVPRSPDEYHKALQTYFGITLPFSGE</sequence>
<protein>
    <submittedName>
        <fullName evidence="3">Arylamine N-acetyltransferase</fullName>
    </submittedName>
</protein>
<dbReference type="Pfam" id="PF00797">
    <property type="entry name" value="Acetyltransf_2"/>
    <property type="match status" value="1"/>
</dbReference>
<proteinExistence type="inferred from homology"/>
<reference evidence="3 4" key="1">
    <citation type="submission" date="2021-03" db="EMBL/GenBank/DDBJ databases">
        <title>Antimicrobial resistance genes in bacteria isolated from Japanese honey, and their potential for conferring macrolide and lincosamide resistance in the American foulbrood pathogen Paenibacillus larvae.</title>
        <authorList>
            <person name="Okamoto M."/>
            <person name="Kumagai M."/>
            <person name="Kanamori H."/>
            <person name="Takamatsu D."/>
        </authorList>
    </citation>
    <scope>NUCLEOTIDE SEQUENCE [LARGE SCALE GENOMIC DNA]</scope>
    <source>
        <strain evidence="3 4">J34TS1</strain>
    </source>
</reference>
<gene>
    <name evidence="3" type="primary">nat</name>
    <name evidence="3" type="ORF">J34TS1_01880</name>
</gene>
<dbReference type="EMBL" id="BORT01000001">
    <property type="protein sequence ID" value="GIO45423.1"/>
    <property type="molecule type" value="Genomic_DNA"/>
</dbReference>
<comment type="caution">
    <text evidence="3">The sequence shown here is derived from an EMBL/GenBank/DDBJ whole genome shotgun (WGS) entry which is preliminary data.</text>
</comment>
<dbReference type="PRINTS" id="PR01543">
    <property type="entry name" value="ANATRNSFRASE"/>
</dbReference>
<dbReference type="AlphaFoldDB" id="A0A919YA93"/>
<dbReference type="PANTHER" id="PTHR11786">
    <property type="entry name" value="N-HYDROXYARYLAMINE O-ACETYLTRANSFERASE"/>
    <property type="match status" value="1"/>
</dbReference>
<dbReference type="SUPFAM" id="SSF54001">
    <property type="entry name" value="Cysteine proteinases"/>
    <property type="match status" value="1"/>
</dbReference>
<evidence type="ECO:0000256" key="2">
    <source>
        <dbReference type="RuleBase" id="RU003452"/>
    </source>
</evidence>
<evidence type="ECO:0000256" key="1">
    <source>
        <dbReference type="ARBA" id="ARBA00006547"/>
    </source>
</evidence>
<name>A0A919YA93_9BACL</name>
<dbReference type="Gene3D" id="2.40.128.150">
    <property type="entry name" value="Cysteine proteinases"/>
    <property type="match status" value="1"/>
</dbReference>
<dbReference type="InterPro" id="IPR001447">
    <property type="entry name" value="Arylamine_N-AcTrfase"/>
</dbReference>